<dbReference type="EMBL" id="JABFOF010000005">
    <property type="protein sequence ID" value="KAG2396960.1"/>
    <property type="molecule type" value="Genomic_DNA"/>
</dbReference>
<comment type="caution">
    <text evidence="2">The sequence shown here is derived from an EMBL/GenBank/DDBJ whole genome shotgun (WGS) entry which is preliminary data.</text>
</comment>
<feature type="region of interest" description="Disordered" evidence="1">
    <location>
        <begin position="1"/>
        <end position="41"/>
    </location>
</feature>
<reference evidence="2 3" key="1">
    <citation type="submission" date="2020-05" db="EMBL/GenBank/DDBJ databases">
        <title>Vigna angularis (adzuki bean) Var. LongXiaoDou No. 4 denovo assembly.</title>
        <authorList>
            <person name="Xiang H."/>
        </authorList>
    </citation>
    <scope>NUCLEOTIDE SEQUENCE [LARGE SCALE GENOMIC DNA]</scope>
    <source>
        <tissue evidence="2">Leaf</tissue>
    </source>
</reference>
<organism evidence="2 3">
    <name type="scientific">Phaseolus angularis</name>
    <name type="common">Azuki bean</name>
    <name type="synonym">Vigna angularis</name>
    <dbReference type="NCBI Taxonomy" id="3914"/>
    <lineage>
        <taxon>Eukaryota</taxon>
        <taxon>Viridiplantae</taxon>
        <taxon>Streptophyta</taxon>
        <taxon>Embryophyta</taxon>
        <taxon>Tracheophyta</taxon>
        <taxon>Spermatophyta</taxon>
        <taxon>Magnoliopsida</taxon>
        <taxon>eudicotyledons</taxon>
        <taxon>Gunneridae</taxon>
        <taxon>Pentapetalae</taxon>
        <taxon>rosids</taxon>
        <taxon>fabids</taxon>
        <taxon>Fabales</taxon>
        <taxon>Fabaceae</taxon>
        <taxon>Papilionoideae</taxon>
        <taxon>50 kb inversion clade</taxon>
        <taxon>NPAAA clade</taxon>
        <taxon>indigoferoid/millettioid clade</taxon>
        <taxon>Phaseoleae</taxon>
        <taxon>Vigna</taxon>
    </lineage>
</organism>
<feature type="region of interest" description="Disordered" evidence="1">
    <location>
        <begin position="66"/>
        <end position="96"/>
    </location>
</feature>
<accession>A0A8T0KAY0</accession>
<dbReference type="AlphaFoldDB" id="A0A8T0KAY0"/>
<sequence length="178" mass="19465">MELTVRKTPLIGPPHSPHSGETPANLRRHSGTGTEPPGMKRHLQRLPRSLGRNEGNTMSCSRRALDVGAAAPSNGTGWRRSISPTRPSTVNGGTPARTRSLSLSLVNPFSNSLVSLSRSRLSVSNVRAASLSTKFEYHFKFRTHTLNCPCPSLATSHFKQVFSECSSFFTLKRGPLKR</sequence>
<evidence type="ECO:0000256" key="1">
    <source>
        <dbReference type="SAM" id="MobiDB-lite"/>
    </source>
</evidence>
<protein>
    <submittedName>
        <fullName evidence="2">Uncharacterized protein</fullName>
    </submittedName>
</protein>
<gene>
    <name evidence="2" type="ORF">HKW66_Vig0246740</name>
</gene>
<feature type="compositionally biased region" description="Polar residues" evidence="1">
    <location>
        <begin position="82"/>
        <end position="96"/>
    </location>
</feature>
<evidence type="ECO:0000313" key="2">
    <source>
        <dbReference type="EMBL" id="KAG2396960.1"/>
    </source>
</evidence>
<dbReference type="Proteomes" id="UP000743370">
    <property type="component" value="Unassembled WGS sequence"/>
</dbReference>
<evidence type="ECO:0000313" key="3">
    <source>
        <dbReference type="Proteomes" id="UP000743370"/>
    </source>
</evidence>
<name>A0A8T0KAY0_PHAAN</name>
<proteinExistence type="predicted"/>